<reference evidence="1" key="1">
    <citation type="submission" date="2018-02" db="EMBL/GenBank/DDBJ databases">
        <title>Rhizophora mucronata_Transcriptome.</title>
        <authorList>
            <person name="Meera S.P."/>
            <person name="Sreeshan A."/>
            <person name="Augustine A."/>
        </authorList>
    </citation>
    <scope>NUCLEOTIDE SEQUENCE</scope>
    <source>
        <tissue evidence="1">Leaf</tissue>
    </source>
</reference>
<organism evidence="1">
    <name type="scientific">Rhizophora mucronata</name>
    <name type="common">Asiatic mangrove</name>
    <dbReference type="NCBI Taxonomy" id="61149"/>
    <lineage>
        <taxon>Eukaryota</taxon>
        <taxon>Viridiplantae</taxon>
        <taxon>Streptophyta</taxon>
        <taxon>Embryophyta</taxon>
        <taxon>Tracheophyta</taxon>
        <taxon>Spermatophyta</taxon>
        <taxon>Magnoliopsida</taxon>
        <taxon>eudicotyledons</taxon>
        <taxon>Gunneridae</taxon>
        <taxon>Pentapetalae</taxon>
        <taxon>rosids</taxon>
        <taxon>fabids</taxon>
        <taxon>Malpighiales</taxon>
        <taxon>Rhizophoraceae</taxon>
        <taxon>Rhizophora</taxon>
    </lineage>
</organism>
<proteinExistence type="predicted"/>
<name>A0A2P2KXG3_RHIMU</name>
<accession>A0A2P2KXG3</accession>
<evidence type="ECO:0000313" key="1">
    <source>
        <dbReference type="EMBL" id="MBX10421.1"/>
    </source>
</evidence>
<dbReference type="EMBL" id="GGEC01029937">
    <property type="protein sequence ID" value="MBX10421.1"/>
    <property type="molecule type" value="Transcribed_RNA"/>
</dbReference>
<protein>
    <submittedName>
        <fullName evidence="1">Ribosome biogenesis protein BOP1 homolog</fullName>
    </submittedName>
</protein>
<sequence length="33" mass="3853">MSTEDFQRNNKRVLIKIRINCAMKDICSAIIRA</sequence>
<dbReference type="AlphaFoldDB" id="A0A2P2KXG3"/>